<dbReference type="Pfam" id="PF00319">
    <property type="entry name" value="SRF-TF"/>
    <property type="match status" value="1"/>
</dbReference>
<evidence type="ECO:0000256" key="1">
    <source>
        <dbReference type="ARBA" id="ARBA00004123"/>
    </source>
</evidence>
<evidence type="ECO:0000256" key="5">
    <source>
        <dbReference type="ARBA" id="ARBA00023242"/>
    </source>
</evidence>
<dbReference type="SUPFAM" id="SSF55455">
    <property type="entry name" value="SRF-like"/>
    <property type="match status" value="1"/>
</dbReference>
<evidence type="ECO:0000256" key="2">
    <source>
        <dbReference type="ARBA" id="ARBA00023015"/>
    </source>
</evidence>
<keyword evidence="6" id="KW-0175">Coiled coil</keyword>
<dbReference type="PROSITE" id="PS50066">
    <property type="entry name" value="MADS_BOX_2"/>
    <property type="match status" value="1"/>
</dbReference>
<dbReference type="PANTHER" id="PTHR11945:SF776">
    <property type="entry name" value="AGAMOUS-LIKE 50-RELATED"/>
    <property type="match status" value="1"/>
</dbReference>
<proteinExistence type="predicted"/>
<dbReference type="GO" id="GO:0000981">
    <property type="term" value="F:DNA-binding transcription factor activity, RNA polymerase II-specific"/>
    <property type="evidence" value="ECO:0007669"/>
    <property type="project" value="TreeGrafter"/>
</dbReference>
<feature type="coiled-coil region" evidence="6">
    <location>
        <begin position="122"/>
        <end position="177"/>
    </location>
</feature>
<keyword evidence="4" id="KW-0804">Transcription</keyword>
<dbReference type="PANTHER" id="PTHR11945">
    <property type="entry name" value="MADS BOX PROTEIN"/>
    <property type="match status" value="1"/>
</dbReference>
<dbReference type="Gene3D" id="3.40.1810.10">
    <property type="entry name" value="Transcription factor, MADS-box"/>
    <property type="match status" value="1"/>
</dbReference>
<feature type="domain" description="MADS-box" evidence="8">
    <location>
        <begin position="10"/>
        <end position="70"/>
    </location>
</feature>
<evidence type="ECO:0000313" key="10">
    <source>
        <dbReference type="Proteomes" id="UP000623129"/>
    </source>
</evidence>
<evidence type="ECO:0000256" key="4">
    <source>
        <dbReference type="ARBA" id="ARBA00023163"/>
    </source>
</evidence>
<gene>
    <name evidence="9" type="ORF">FCM35_KLT01453</name>
</gene>
<protein>
    <submittedName>
        <fullName evidence="9">Agamous-like MADS-box protein AGL62</fullName>
    </submittedName>
</protein>
<keyword evidence="2" id="KW-0805">Transcription regulation</keyword>
<dbReference type="CDD" id="cd00265">
    <property type="entry name" value="MADS_MEF2_like"/>
    <property type="match status" value="1"/>
</dbReference>
<evidence type="ECO:0000256" key="6">
    <source>
        <dbReference type="SAM" id="Coils"/>
    </source>
</evidence>
<evidence type="ECO:0000313" key="9">
    <source>
        <dbReference type="EMBL" id="KAF3333762.1"/>
    </source>
</evidence>
<dbReference type="GO" id="GO:0046983">
    <property type="term" value="F:protein dimerization activity"/>
    <property type="evidence" value="ECO:0007669"/>
    <property type="project" value="InterPro"/>
</dbReference>
<dbReference type="GO" id="GO:0000978">
    <property type="term" value="F:RNA polymerase II cis-regulatory region sequence-specific DNA binding"/>
    <property type="evidence" value="ECO:0007669"/>
    <property type="project" value="TreeGrafter"/>
</dbReference>
<comment type="caution">
    <text evidence="9">The sequence shown here is derived from an EMBL/GenBank/DDBJ whole genome shotgun (WGS) entry which is preliminary data.</text>
</comment>
<evidence type="ECO:0000259" key="8">
    <source>
        <dbReference type="PROSITE" id="PS50066"/>
    </source>
</evidence>
<keyword evidence="10" id="KW-1185">Reference proteome</keyword>
<dbReference type="GO" id="GO:0005634">
    <property type="term" value="C:nucleus"/>
    <property type="evidence" value="ECO:0007669"/>
    <property type="project" value="UniProtKB-SubCell"/>
</dbReference>
<dbReference type="Proteomes" id="UP000623129">
    <property type="component" value="Unassembled WGS sequence"/>
</dbReference>
<dbReference type="GO" id="GO:0045944">
    <property type="term" value="P:positive regulation of transcription by RNA polymerase II"/>
    <property type="evidence" value="ECO:0007669"/>
    <property type="project" value="InterPro"/>
</dbReference>
<dbReference type="PRINTS" id="PR00404">
    <property type="entry name" value="MADSDOMAIN"/>
</dbReference>
<organism evidence="9 10">
    <name type="scientific">Carex littledalei</name>
    <dbReference type="NCBI Taxonomy" id="544730"/>
    <lineage>
        <taxon>Eukaryota</taxon>
        <taxon>Viridiplantae</taxon>
        <taxon>Streptophyta</taxon>
        <taxon>Embryophyta</taxon>
        <taxon>Tracheophyta</taxon>
        <taxon>Spermatophyta</taxon>
        <taxon>Magnoliopsida</taxon>
        <taxon>Liliopsida</taxon>
        <taxon>Poales</taxon>
        <taxon>Cyperaceae</taxon>
        <taxon>Cyperoideae</taxon>
        <taxon>Cariceae</taxon>
        <taxon>Carex</taxon>
        <taxon>Carex subgen. Euthyceras</taxon>
    </lineage>
</organism>
<dbReference type="InterPro" id="IPR033896">
    <property type="entry name" value="MEF2-like_N"/>
</dbReference>
<reference evidence="9" key="1">
    <citation type="submission" date="2020-01" db="EMBL/GenBank/DDBJ databases">
        <title>Genome sequence of Kobresia littledalei, the first chromosome-level genome in the family Cyperaceae.</title>
        <authorList>
            <person name="Qu G."/>
        </authorList>
    </citation>
    <scope>NUCLEOTIDE SEQUENCE</scope>
    <source>
        <strain evidence="9">C.B.Clarke</strain>
        <tissue evidence="9">Leaf</tissue>
    </source>
</reference>
<sequence length="382" mass="42233">MVRRGSSGAQNGRQREIQRLESKNARQVCFSKRRNGLFKKASELATMCGAEVAILVNSPAGRPYTFGSPAVNPVIDRFLSNNPNEQDHSSSQLLGSVNNRNPHQNNTINHLNLQYNDLSSRLDAARFRRLMLEERLKQAAKETPVCTWYKKLEELDLDELKQLLEALYKAKDLLVARQNELICAGGASTSRNVNYPNPLASTMMANASFPNQMVHQQEPRMIDFNPPSFNPSSGVGLNKNMTPVTNPMMSFDPRAYGKSCDYVVGSSSKSEERVPHSIGGFGLGSTRSEMHPLSIEAVNQGLIRLNSFSFGSKDAIVEPEIKYEFKAFELPVSTAQGQFIPEMYGTSGQNLQFEDLIAQDQADPGPSGSNINKFLGPGENEP</sequence>
<keyword evidence="3" id="KW-0238">DNA-binding</keyword>
<dbReference type="InterPro" id="IPR002100">
    <property type="entry name" value="TF_MADSbox"/>
</dbReference>
<dbReference type="EMBL" id="SWLB01000010">
    <property type="protein sequence ID" value="KAF3333762.1"/>
    <property type="molecule type" value="Genomic_DNA"/>
</dbReference>
<accession>A0A833VCC8</accession>
<keyword evidence="5" id="KW-0539">Nucleus</keyword>
<dbReference type="OrthoDB" id="1390705at2759"/>
<name>A0A833VCC8_9POAL</name>
<comment type="subcellular location">
    <subcellularLocation>
        <location evidence="1">Nucleus</location>
    </subcellularLocation>
</comment>
<dbReference type="InterPro" id="IPR036879">
    <property type="entry name" value="TF_MADSbox_sf"/>
</dbReference>
<dbReference type="SMART" id="SM00432">
    <property type="entry name" value="MADS"/>
    <property type="match status" value="1"/>
</dbReference>
<dbReference type="FunFam" id="3.40.1810.10:FF:000006">
    <property type="entry name" value="Agamous-like MADS-box protein AGL62"/>
    <property type="match status" value="1"/>
</dbReference>
<dbReference type="AlphaFoldDB" id="A0A833VCC8"/>
<evidence type="ECO:0000256" key="3">
    <source>
        <dbReference type="ARBA" id="ARBA00023125"/>
    </source>
</evidence>
<feature type="region of interest" description="Disordered" evidence="7">
    <location>
        <begin position="360"/>
        <end position="382"/>
    </location>
</feature>
<evidence type="ECO:0000256" key="7">
    <source>
        <dbReference type="SAM" id="MobiDB-lite"/>
    </source>
</evidence>